<keyword evidence="1" id="KW-0812">Transmembrane</keyword>
<dbReference type="EMBL" id="LYQW01000004">
    <property type="protein sequence ID" value="OXC24104.1"/>
    <property type="molecule type" value="Genomic_DNA"/>
</dbReference>
<evidence type="ECO:0000313" key="4">
    <source>
        <dbReference type="EMBL" id="PJZ16969.1"/>
    </source>
</evidence>
<evidence type="ECO:0000256" key="1">
    <source>
        <dbReference type="SAM" id="Phobius"/>
    </source>
</evidence>
<reference evidence="4 7" key="3">
    <citation type="submission" date="2016-10" db="EMBL/GenBank/DDBJ databases">
        <title>WGS of isloates from the oral cavity of healthy individuals.</title>
        <authorList>
            <person name="Sharma S."/>
            <person name="Pal V.K."/>
            <person name="Patil P.B."/>
            <person name="Korpole S."/>
            <person name="Grover V."/>
        </authorList>
    </citation>
    <scope>NUCLEOTIDE SEQUENCE [LARGE SCALE GENOMIC DNA]</scope>
    <source>
        <strain evidence="4 7">DISK12</strain>
    </source>
</reference>
<evidence type="ECO:0000313" key="5">
    <source>
        <dbReference type="Proteomes" id="UP000067598"/>
    </source>
</evidence>
<evidence type="ECO:0000313" key="6">
    <source>
        <dbReference type="Proteomes" id="UP000198437"/>
    </source>
</evidence>
<evidence type="ECO:0000313" key="7">
    <source>
        <dbReference type="Proteomes" id="UP000231914"/>
    </source>
</evidence>
<reference evidence="3 6" key="2">
    <citation type="submission" date="2016-05" db="EMBL/GenBank/DDBJ databases">
        <authorList>
            <person name="Johnson T.J."/>
            <person name="Youmans B.P."/>
            <person name="Case K.A."/>
        </authorList>
    </citation>
    <scope>NUCLEOTIDE SEQUENCE [LARGE SCALE GENOMIC DNA]</scope>
    <source>
        <strain evidence="3 6">UMNLC6</strain>
    </source>
</reference>
<reference evidence="2 5" key="1">
    <citation type="journal article" date="2016" name="Microbiology (Mosc.)">
        <title>Comparison of Lactobacillus crispatus isolates from Lactobacillus-dominated vaginal microbiomes with isolates from microbiomes containing bacterial vaginosis-associated bacteria.</title>
        <authorList>
            <person name="Abdelmaksoud A.A."/>
            <person name="Koparde V.N."/>
            <person name="Sheth N.U."/>
            <person name="Serrano M.G."/>
            <person name="Glascock A.L."/>
            <person name="Fettweis J.M."/>
            <person name="Strauss Iii J.F."/>
            <person name="Buck G.A."/>
            <person name="Jefferson K.K."/>
        </authorList>
    </citation>
    <scope>NUCLEOTIDE SEQUENCE [LARGE SCALE GENOMIC DNA]</scope>
    <source>
        <strain evidence="2 5">VMC3</strain>
    </source>
</reference>
<name>A0A109DCK2_9LACO</name>
<dbReference type="PATRIC" id="fig|47770.28.peg.1601"/>
<accession>A0A109DCK2</accession>
<dbReference type="Proteomes" id="UP000231914">
    <property type="component" value="Unassembled WGS sequence"/>
</dbReference>
<gene>
    <name evidence="2" type="ORF">AEL95_09955</name>
    <name evidence="3" type="ORF">AYP82_05150</name>
    <name evidence="4" type="ORF">BHU41_07505</name>
</gene>
<evidence type="ECO:0000313" key="3">
    <source>
        <dbReference type="EMBL" id="OXC24104.1"/>
    </source>
</evidence>
<sequence length="111" mass="13038">MTIEEMQKGYQNEVAYQKHMLRNLGYWFQLFLTVSAIGLVLIYYFHQSTMWPFVIGIILMVVGVLGMFVFGYASWRGRQNVTLVIEDYEKKISEIKKIDKNASGTEKIRFK</sequence>
<keyword evidence="1" id="KW-1133">Transmembrane helix</keyword>
<keyword evidence="1" id="KW-0472">Membrane</keyword>
<dbReference type="EMBL" id="MKXG01000084">
    <property type="protein sequence ID" value="PJZ16969.1"/>
    <property type="molecule type" value="Genomic_DNA"/>
</dbReference>
<feature type="transmembrane region" description="Helical" evidence="1">
    <location>
        <begin position="51"/>
        <end position="73"/>
    </location>
</feature>
<dbReference type="EMBL" id="LJGP01000053">
    <property type="protein sequence ID" value="KWU02939.1"/>
    <property type="molecule type" value="Genomic_DNA"/>
</dbReference>
<protein>
    <submittedName>
        <fullName evidence="2">PTS fructose transporter subunit IA</fullName>
    </submittedName>
</protein>
<organism evidence="2 5">
    <name type="scientific">Lactobacillus crispatus</name>
    <dbReference type="NCBI Taxonomy" id="47770"/>
    <lineage>
        <taxon>Bacteria</taxon>
        <taxon>Bacillati</taxon>
        <taxon>Bacillota</taxon>
        <taxon>Bacilli</taxon>
        <taxon>Lactobacillales</taxon>
        <taxon>Lactobacillaceae</taxon>
        <taxon>Lactobacillus</taxon>
    </lineage>
</organism>
<dbReference type="Proteomes" id="UP000067598">
    <property type="component" value="Unassembled WGS sequence"/>
</dbReference>
<comment type="caution">
    <text evidence="2">The sequence shown here is derived from an EMBL/GenBank/DDBJ whole genome shotgun (WGS) entry which is preliminary data.</text>
</comment>
<evidence type="ECO:0000313" key="2">
    <source>
        <dbReference type="EMBL" id="KWU02939.1"/>
    </source>
</evidence>
<feature type="transmembrane region" description="Helical" evidence="1">
    <location>
        <begin position="26"/>
        <end position="45"/>
    </location>
</feature>
<proteinExistence type="predicted"/>
<dbReference type="RefSeq" id="WP_022087230.1">
    <property type="nucleotide sequence ID" value="NZ_AP025162.1"/>
</dbReference>
<dbReference type="Proteomes" id="UP000198437">
    <property type="component" value="Unassembled WGS sequence"/>
</dbReference>
<dbReference type="AlphaFoldDB" id="A0A109DCK2"/>